<dbReference type="SMART" id="SM00363">
    <property type="entry name" value="S4"/>
    <property type="match status" value="1"/>
</dbReference>
<keyword evidence="4" id="KW-0346">Stress response</keyword>
<feature type="compositionally biased region" description="Basic and acidic residues" evidence="2">
    <location>
        <begin position="112"/>
        <end position="122"/>
    </location>
</feature>
<dbReference type="GO" id="GO:0003723">
    <property type="term" value="F:RNA binding"/>
    <property type="evidence" value="ECO:0007669"/>
    <property type="project" value="UniProtKB-KW"/>
</dbReference>
<dbReference type="InterPro" id="IPR002942">
    <property type="entry name" value="S4_RNA-bd"/>
</dbReference>
<dbReference type="AlphaFoldDB" id="A0A1I6G1A1"/>
<proteinExistence type="predicted"/>
<accession>A0A1I6G1A1</accession>
<dbReference type="Proteomes" id="UP000199478">
    <property type="component" value="Unassembled WGS sequence"/>
</dbReference>
<dbReference type="Gene3D" id="3.10.290.10">
    <property type="entry name" value="RNA-binding S4 domain"/>
    <property type="match status" value="1"/>
</dbReference>
<dbReference type="PROSITE" id="PS50889">
    <property type="entry name" value="S4"/>
    <property type="match status" value="1"/>
</dbReference>
<dbReference type="STRING" id="390270.SAMN04488005_0901"/>
<keyword evidence="5" id="KW-1185">Reference proteome</keyword>
<sequence length="129" mass="14236">MTAEPRQTIRLDKWLWQARFFKSRSLAAGVVTAGKVRIDGTPVSKPARAVGAGDVLTFVQADATKVVRILALGTRRGPAPEAQALYEDMSPPVERRPYNPGGDRKGRPTKKDRRDMMTHRGIDGPLDLE</sequence>
<evidence type="ECO:0000313" key="5">
    <source>
        <dbReference type="Proteomes" id="UP000199478"/>
    </source>
</evidence>
<dbReference type="CDD" id="cd00165">
    <property type="entry name" value="S4"/>
    <property type="match status" value="1"/>
</dbReference>
<feature type="compositionally biased region" description="Basic and acidic residues" evidence="2">
    <location>
        <begin position="93"/>
        <end position="106"/>
    </location>
</feature>
<evidence type="ECO:0000256" key="2">
    <source>
        <dbReference type="SAM" id="MobiDB-lite"/>
    </source>
</evidence>
<dbReference type="OrthoDB" id="9797176at2"/>
<dbReference type="RefSeq" id="WP_090196943.1">
    <property type="nucleotide sequence ID" value="NZ_FOYP01000001.1"/>
</dbReference>
<dbReference type="SUPFAM" id="SSF55174">
    <property type="entry name" value="Alpha-L RNA-binding motif"/>
    <property type="match status" value="1"/>
</dbReference>
<protein>
    <submittedName>
        <fullName evidence="4">Heat shock protein Hsp15</fullName>
    </submittedName>
</protein>
<feature type="region of interest" description="Disordered" evidence="2">
    <location>
        <begin position="81"/>
        <end position="129"/>
    </location>
</feature>
<feature type="domain" description="RNA-binding S4" evidence="3">
    <location>
        <begin position="9"/>
        <end position="74"/>
    </location>
</feature>
<dbReference type="Pfam" id="PF01479">
    <property type="entry name" value="S4"/>
    <property type="match status" value="1"/>
</dbReference>
<gene>
    <name evidence="4" type="ORF">SAMN04488005_0901</name>
</gene>
<name>A0A1I6G1A1_9RHOB</name>
<keyword evidence="1" id="KW-0694">RNA-binding</keyword>
<dbReference type="EMBL" id="FOYP01000001">
    <property type="protein sequence ID" value="SFR35965.1"/>
    <property type="molecule type" value="Genomic_DNA"/>
</dbReference>
<dbReference type="InterPro" id="IPR036986">
    <property type="entry name" value="S4_RNA-bd_sf"/>
</dbReference>
<evidence type="ECO:0000256" key="1">
    <source>
        <dbReference type="PROSITE-ProRule" id="PRU00182"/>
    </source>
</evidence>
<organism evidence="4 5">
    <name type="scientific">Yoonia tamlensis</name>
    <dbReference type="NCBI Taxonomy" id="390270"/>
    <lineage>
        <taxon>Bacteria</taxon>
        <taxon>Pseudomonadati</taxon>
        <taxon>Pseudomonadota</taxon>
        <taxon>Alphaproteobacteria</taxon>
        <taxon>Rhodobacterales</taxon>
        <taxon>Paracoccaceae</taxon>
        <taxon>Yoonia</taxon>
    </lineage>
</organism>
<reference evidence="5" key="1">
    <citation type="submission" date="2016-10" db="EMBL/GenBank/DDBJ databases">
        <authorList>
            <person name="Varghese N."/>
            <person name="Submissions S."/>
        </authorList>
    </citation>
    <scope>NUCLEOTIDE SEQUENCE [LARGE SCALE GENOMIC DNA]</scope>
    <source>
        <strain evidence="5">DSM 26879</strain>
    </source>
</reference>
<evidence type="ECO:0000313" key="4">
    <source>
        <dbReference type="EMBL" id="SFR35965.1"/>
    </source>
</evidence>
<evidence type="ECO:0000259" key="3">
    <source>
        <dbReference type="SMART" id="SM00363"/>
    </source>
</evidence>